<gene>
    <name evidence="3" type="ORF">C1J00_02215</name>
</gene>
<comment type="caution">
    <text evidence="3">The sequence shown here is derived from an EMBL/GenBank/DDBJ whole genome shotgun (WGS) entry which is preliminary data.</text>
</comment>
<keyword evidence="4" id="KW-1185">Reference proteome</keyword>
<evidence type="ECO:0000313" key="4">
    <source>
        <dbReference type="Proteomes" id="UP000235943"/>
    </source>
</evidence>
<feature type="region of interest" description="Disordered" evidence="1">
    <location>
        <begin position="1"/>
        <end position="48"/>
    </location>
</feature>
<evidence type="ECO:0000259" key="2">
    <source>
        <dbReference type="Pfam" id="PF01610"/>
    </source>
</evidence>
<name>A0A2N8TXI2_9ACTN</name>
<dbReference type="OrthoDB" id="3238779at2"/>
<reference evidence="3 4" key="1">
    <citation type="submission" date="2018-01" db="EMBL/GenBank/DDBJ databases">
        <title>Draft genome sequence of Streptomyces sp. 13K301.</title>
        <authorList>
            <person name="Sahin N."/>
            <person name="Saygin H."/>
            <person name="Ay H."/>
        </authorList>
    </citation>
    <scope>NUCLEOTIDE SEQUENCE [LARGE SCALE GENOMIC DNA]</scope>
    <source>
        <strain evidence="3 4">13K301</strain>
    </source>
</reference>
<feature type="compositionally biased region" description="Basic residues" evidence="1">
    <location>
        <begin position="19"/>
        <end position="48"/>
    </location>
</feature>
<evidence type="ECO:0000313" key="3">
    <source>
        <dbReference type="EMBL" id="PNG23726.1"/>
    </source>
</evidence>
<feature type="region of interest" description="Disordered" evidence="1">
    <location>
        <begin position="139"/>
        <end position="169"/>
    </location>
</feature>
<dbReference type="Proteomes" id="UP000235943">
    <property type="component" value="Unassembled WGS sequence"/>
</dbReference>
<feature type="domain" description="Transposase IS204/IS1001/IS1096/IS1165 DDE" evidence="2">
    <location>
        <begin position="69"/>
        <end position="112"/>
    </location>
</feature>
<sequence>MGTESRQRQVAADQGPVAHRVRRRTRLRWAARPGRGPHRRRRAGLARHHTPDLAQERPARRHRYVVHLRAALRTGLPHATVVVDHFHVVQLANRMLSLVRRRTTAEWKARRRLVVQQRVPNGRDCSSVKVASQFVAGPGTVRRGRNTLSREAAGQDPDSPDGRVSPGRF</sequence>
<protein>
    <recommendedName>
        <fullName evidence="2">Transposase IS204/IS1001/IS1096/IS1165 DDE domain-containing protein</fullName>
    </recommendedName>
</protein>
<dbReference type="Pfam" id="PF01610">
    <property type="entry name" value="DDE_Tnp_ISL3"/>
    <property type="match status" value="1"/>
</dbReference>
<evidence type="ECO:0000256" key="1">
    <source>
        <dbReference type="SAM" id="MobiDB-lite"/>
    </source>
</evidence>
<proteinExistence type="predicted"/>
<organism evidence="3 4">
    <name type="scientific">Streptomyces cahuitamycinicus</name>
    <dbReference type="NCBI Taxonomy" id="2070367"/>
    <lineage>
        <taxon>Bacteria</taxon>
        <taxon>Bacillati</taxon>
        <taxon>Actinomycetota</taxon>
        <taxon>Actinomycetes</taxon>
        <taxon>Kitasatosporales</taxon>
        <taxon>Streptomycetaceae</taxon>
        <taxon>Streptomyces</taxon>
    </lineage>
</organism>
<dbReference type="EMBL" id="POUC01000008">
    <property type="protein sequence ID" value="PNG23726.1"/>
    <property type="molecule type" value="Genomic_DNA"/>
</dbReference>
<dbReference type="AlphaFoldDB" id="A0A2N8TXI2"/>
<dbReference type="InterPro" id="IPR002560">
    <property type="entry name" value="Transposase_DDE"/>
</dbReference>
<accession>A0A2N8TXI2</accession>